<proteinExistence type="predicted"/>
<dbReference type="Proteomes" id="UP000070319">
    <property type="component" value="Unassembled WGS sequence"/>
</dbReference>
<reference evidence="1 2" key="1">
    <citation type="submission" date="2016-02" db="EMBL/GenBank/DDBJ databases">
        <authorList>
            <person name="Wen L."/>
            <person name="He K."/>
            <person name="Yang H."/>
        </authorList>
    </citation>
    <scope>NUCLEOTIDE SEQUENCE [LARGE SCALE GENOMIC DNA]</scope>
    <source>
        <strain evidence="1 2">KLE1704</strain>
    </source>
</reference>
<dbReference type="AlphaFoldDB" id="A0A139L4W3"/>
<name>A0A139L4W3_9BACE</name>
<evidence type="ECO:0000313" key="1">
    <source>
        <dbReference type="EMBL" id="KXT46471.1"/>
    </source>
</evidence>
<accession>A0A139L4W3</accession>
<comment type="caution">
    <text evidence="1">The sequence shown here is derived from an EMBL/GenBank/DDBJ whole genome shotgun (WGS) entry which is preliminary data.</text>
</comment>
<dbReference type="EMBL" id="LTDF01000124">
    <property type="protein sequence ID" value="KXT46471.1"/>
    <property type="molecule type" value="Genomic_DNA"/>
</dbReference>
<gene>
    <name evidence="1" type="ORF">HMPREF2531_03115</name>
</gene>
<evidence type="ECO:0000313" key="2">
    <source>
        <dbReference type="Proteomes" id="UP000070319"/>
    </source>
</evidence>
<dbReference type="PATRIC" id="fig|329854.7.peg.3179"/>
<protein>
    <submittedName>
        <fullName evidence="1">Uncharacterized protein</fullName>
    </submittedName>
</protein>
<sequence>METSSDLKFRSISRQRAVQVYYAIRYKNVCYGSFLRLSLGKKDFKVSCLLVFRLFGNQVNRKSGTCEFRRSSQMVIC</sequence>
<organism evidence="1">
    <name type="scientific">Bacteroides intestinalis</name>
    <dbReference type="NCBI Taxonomy" id="329854"/>
    <lineage>
        <taxon>Bacteria</taxon>
        <taxon>Pseudomonadati</taxon>
        <taxon>Bacteroidota</taxon>
        <taxon>Bacteroidia</taxon>
        <taxon>Bacteroidales</taxon>
        <taxon>Bacteroidaceae</taxon>
        <taxon>Bacteroides</taxon>
    </lineage>
</organism>